<evidence type="ECO:0000313" key="5">
    <source>
        <dbReference type="EMBL" id="MFD1640849.1"/>
    </source>
</evidence>
<dbReference type="Proteomes" id="UP001597052">
    <property type="component" value="Unassembled WGS sequence"/>
</dbReference>
<proteinExistence type="predicted"/>
<evidence type="ECO:0000256" key="2">
    <source>
        <dbReference type="ARBA" id="ARBA00022741"/>
    </source>
</evidence>
<accession>A0ABD6D3P5</accession>
<dbReference type="GO" id="GO:0022857">
    <property type="term" value="F:transmembrane transporter activity"/>
    <property type="evidence" value="ECO:0007669"/>
    <property type="project" value="UniProtKB-ARBA"/>
</dbReference>
<gene>
    <name evidence="5" type="ORF">ACFSBW_03020</name>
</gene>
<reference evidence="5 6" key="1">
    <citation type="journal article" date="2019" name="Int. J. Syst. Evol. Microbiol.">
        <title>The Global Catalogue of Microorganisms (GCM) 10K type strain sequencing project: providing services to taxonomists for standard genome sequencing and annotation.</title>
        <authorList>
            <consortium name="The Broad Institute Genomics Platform"/>
            <consortium name="The Broad Institute Genome Sequencing Center for Infectious Disease"/>
            <person name="Wu L."/>
            <person name="Ma J."/>
        </authorList>
    </citation>
    <scope>NUCLEOTIDE SEQUENCE [LARGE SCALE GENOMIC DNA]</scope>
    <source>
        <strain evidence="5 6">CGMCC 1.10593</strain>
    </source>
</reference>
<dbReference type="PANTHER" id="PTHR24220:SF86">
    <property type="entry name" value="ABC TRANSPORTER ABCH.1"/>
    <property type="match status" value="1"/>
</dbReference>
<dbReference type="FunFam" id="3.40.50.300:FF:000032">
    <property type="entry name" value="Export ABC transporter ATP-binding protein"/>
    <property type="match status" value="1"/>
</dbReference>
<dbReference type="PROSITE" id="PS50893">
    <property type="entry name" value="ABC_TRANSPORTER_2"/>
    <property type="match status" value="1"/>
</dbReference>
<dbReference type="Pfam" id="PF00005">
    <property type="entry name" value="ABC_tran"/>
    <property type="match status" value="1"/>
</dbReference>
<dbReference type="EMBL" id="JBHUDM010000001">
    <property type="protein sequence ID" value="MFD1640849.1"/>
    <property type="molecule type" value="Genomic_DNA"/>
</dbReference>
<dbReference type="InterPro" id="IPR003439">
    <property type="entry name" value="ABC_transporter-like_ATP-bd"/>
</dbReference>
<sequence length="243" mass="25772">MSETAGTPTPDPDATVVVDDVTKQYAVGTTVTALDGVSLSLPRGSYTAIMGPSGSGKSTLLNLVGGLDTPSAGRVTVDGHDVSTADEAERAAIRGTEIGFVFQTFNLMPRLTAVENVALPLVFDGWSRADRRQRARELLESVGLGDRLDHVPSELSGGQRQRVAIARALAPDPALILADEPTGNVDTETGATILDIFEDLHAAGNTILLVTHERHVAEHADRIVHVQDGHIRRIEELGEDTDG</sequence>
<name>A0ABD6D3P5_9EURY</name>
<dbReference type="InterPro" id="IPR017871">
    <property type="entry name" value="ABC_transporter-like_CS"/>
</dbReference>
<dbReference type="SMART" id="SM00382">
    <property type="entry name" value="AAA"/>
    <property type="match status" value="1"/>
</dbReference>
<dbReference type="RefSeq" id="WP_256394543.1">
    <property type="nucleotide sequence ID" value="NZ_JANHDJ010000001.1"/>
</dbReference>
<dbReference type="Gene3D" id="3.40.50.300">
    <property type="entry name" value="P-loop containing nucleotide triphosphate hydrolases"/>
    <property type="match status" value="1"/>
</dbReference>
<dbReference type="InterPro" id="IPR015854">
    <property type="entry name" value="ABC_transpr_LolD-like"/>
</dbReference>
<dbReference type="InterPro" id="IPR003593">
    <property type="entry name" value="AAA+_ATPase"/>
</dbReference>
<evidence type="ECO:0000256" key="1">
    <source>
        <dbReference type="ARBA" id="ARBA00022448"/>
    </source>
</evidence>
<dbReference type="GO" id="GO:0098796">
    <property type="term" value="C:membrane protein complex"/>
    <property type="evidence" value="ECO:0007669"/>
    <property type="project" value="UniProtKB-ARBA"/>
</dbReference>
<dbReference type="InterPro" id="IPR017911">
    <property type="entry name" value="MacB-like_ATP-bd"/>
</dbReference>
<protein>
    <submittedName>
        <fullName evidence="5">ABC transporter ATP-binding protein</fullName>
    </submittedName>
</protein>
<organism evidence="5 6">
    <name type="scientific">Halohasta litorea</name>
    <dbReference type="NCBI Taxonomy" id="869891"/>
    <lineage>
        <taxon>Archaea</taxon>
        <taxon>Methanobacteriati</taxon>
        <taxon>Methanobacteriota</taxon>
        <taxon>Stenosarchaea group</taxon>
        <taxon>Halobacteria</taxon>
        <taxon>Halobacteriales</taxon>
        <taxon>Haloferacaceae</taxon>
        <taxon>Halohasta</taxon>
    </lineage>
</organism>
<keyword evidence="6" id="KW-1185">Reference proteome</keyword>
<dbReference type="GO" id="GO:0005524">
    <property type="term" value="F:ATP binding"/>
    <property type="evidence" value="ECO:0007669"/>
    <property type="project" value="UniProtKB-KW"/>
</dbReference>
<keyword evidence="3 5" id="KW-0067">ATP-binding</keyword>
<dbReference type="SUPFAM" id="SSF52540">
    <property type="entry name" value="P-loop containing nucleoside triphosphate hydrolases"/>
    <property type="match status" value="1"/>
</dbReference>
<dbReference type="InterPro" id="IPR027417">
    <property type="entry name" value="P-loop_NTPase"/>
</dbReference>
<feature type="domain" description="ABC transporter" evidence="4">
    <location>
        <begin position="16"/>
        <end position="243"/>
    </location>
</feature>
<evidence type="ECO:0000256" key="3">
    <source>
        <dbReference type="ARBA" id="ARBA00022840"/>
    </source>
</evidence>
<comment type="caution">
    <text evidence="5">The sequence shown here is derived from an EMBL/GenBank/DDBJ whole genome shotgun (WGS) entry which is preliminary data.</text>
</comment>
<evidence type="ECO:0000313" key="6">
    <source>
        <dbReference type="Proteomes" id="UP001597052"/>
    </source>
</evidence>
<evidence type="ECO:0000259" key="4">
    <source>
        <dbReference type="PROSITE" id="PS50893"/>
    </source>
</evidence>
<dbReference type="PROSITE" id="PS00211">
    <property type="entry name" value="ABC_TRANSPORTER_1"/>
    <property type="match status" value="1"/>
</dbReference>
<keyword evidence="2" id="KW-0547">Nucleotide-binding</keyword>
<keyword evidence="1" id="KW-0813">Transport</keyword>
<dbReference type="CDD" id="cd03255">
    <property type="entry name" value="ABC_MJ0796_LolCDE_FtsE"/>
    <property type="match status" value="1"/>
</dbReference>
<dbReference type="AlphaFoldDB" id="A0ABD6D3P5"/>
<dbReference type="PANTHER" id="PTHR24220">
    <property type="entry name" value="IMPORT ATP-BINDING PROTEIN"/>
    <property type="match status" value="1"/>
</dbReference>